<evidence type="ECO:0000256" key="2">
    <source>
        <dbReference type="ARBA" id="ARBA00004687"/>
    </source>
</evidence>
<evidence type="ECO:0000313" key="12">
    <source>
        <dbReference type="Proteomes" id="UP000235392"/>
    </source>
</evidence>
<keyword evidence="5" id="KW-0256">Endoplasmic reticulum</keyword>
<evidence type="ECO:0000313" key="11">
    <source>
        <dbReference type="Proteomes" id="UP000235388"/>
    </source>
</evidence>
<evidence type="ECO:0000256" key="1">
    <source>
        <dbReference type="ARBA" id="ARBA00004477"/>
    </source>
</evidence>
<dbReference type="InterPro" id="IPR009580">
    <property type="entry name" value="GPI_biosynthesis_protein_Pig-F"/>
</dbReference>
<keyword evidence="4 8" id="KW-0812">Transmembrane</keyword>
<proteinExistence type="predicted"/>
<evidence type="ECO:0000256" key="5">
    <source>
        <dbReference type="ARBA" id="ARBA00022824"/>
    </source>
</evidence>
<evidence type="ECO:0000256" key="7">
    <source>
        <dbReference type="ARBA" id="ARBA00023136"/>
    </source>
</evidence>
<dbReference type="Proteomes" id="UP000235388">
    <property type="component" value="Unassembled WGS sequence"/>
</dbReference>
<dbReference type="EMBL" id="PGCI01000960">
    <property type="protein sequence ID" value="PLW10511.1"/>
    <property type="molecule type" value="Genomic_DNA"/>
</dbReference>
<feature type="transmembrane region" description="Helical" evidence="8">
    <location>
        <begin position="228"/>
        <end position="250"/>
    </location>
</feature>
<keyword evidence="6 8" id="KW-1133">Transmembrane helix</keyword>
<evidence type="ECO:0000256" key="4">
    <source>
        <dbReference type="ARBA" id="ARBA00022692"/>
    </source>
</evidence>
<gene>
    <name evidence="10" type="ORF">PCANC_16563</name>
    <name evidence="9" type="ORF">PCASD_16648</name>
</gene>
<dbReference type="OrthoDB" id="2506696at2759"/>
<keyword evidence="7 8" id="KW-0472">Membrane</keyword>
<feature type="transmembrane region" description="Helical" evidence="8">
    <location>
        <begin position="123"/>
        <end position="144"/>
    </location>
</feature>
<keyword evidence="3" id="KW-0337">GPI-anchor biosynthesis</keyword>
<feature type="transmembrane region" description="Helical" evidence="8">
    <location>
        <begin position="33"/>
        <end position="50"/>
    </location>
</feature>
<dbReference type="GO" id="GO:0006506">
    <property type="term" value="P:GPI anchor biosynthetic process"/>
    <property type="evidence" value="ECO:0007669"/>
    <property type="project" value="UniProtKB-UniPathway"/>
</dbReference>
<dbReference type="Pfam" id="PF06699">
    <property type="entry name" value="PIG-F"/>
    <property type="match status" value="1"/>
</dbReference>
<dbReference type="GO" id="GO:0005789">
    <property type="term" value="C:endoplasmic reticulum membrane"/>
    <property type="evidence" value="ECO:0007669"/>
    <property type="project" value="UniProtKB-SubCell"/>
</dbReference>
<feature type="transmembrane region" description="Helical" evidence="8">
    <location>
        <begin position="156"/>
        <end position="175"/>
    </location>
</feature>
<evidence type="ECO:0000313" key="9">
    <source>
        <dbReference type="EMBL" id="PLW10511.1"/>
    </source>
</evidence>
<comment type="subcellular location">
    <subcellularLocation>
        <location evidence="1">Endoplasmic reticulum membrane</location>
        <topology evidence="1">Multi-pass membrane protein</topology>
    </subcellularLocation>
</comment>
<evidence type="ECO:0000256" key="3">
    <source>
        <dbReference type="ARBA" id="ARBA00022502"/>
    </source>
</evidence>
<name>A0A2N5SGZ4_9BASI</name>
<dbReference type="AlphaFoldDB" id="A0A2N5SGZ4"/>
<evidence type="ECO:0008006" key="13">
    <source>
        <dbReference type="Google" id="ProtNLM"/>
    </source>
</evidence>
<evidence type="ECO:0000313" key="10">
    <source>
        <dbReference type="EMBL" id="PLW12497.1"/>
    </source>
</evidence>
<dbReference type="EMBL" id="PGCJ01000980">
    <property type="protein sequence ID" value="PLW12497.1"/>
    <property type="molecule type" value="Genomic_DNA"/>
</dbReference>
<dbReference type="STRING" id="200324.A0A2N5SGZ4"/>
<feature type="transmembrane region" description="Helical" evidence="8">
    <location>
        <begin position="196"/>
        <end position="216"/>
    </location>
</feature>
<sequence length="264" mass="28887">MDSTAISKYYSVVPIHLLLIHATVYYGTLSRGTPVLLGTTAGTLLIQLWFTDYLRRWSNNNNNNNNNKPANDTKLGQLRTRLRVVIAACPLAQLPSAIAHELRSHPPLAAWTNRLYLWTKETVFINTTLALATTLVMVLLGAPITPISQLARTTQLATFLTLLSFAPASVLLGWNQGRQKENWIRIFSRAECKSHVEVALLFPAAGACFGAWLGAIPIPLDWDRPWQAWPITCVVGASLGHAVGSFASILHSLSSRVTSSSSSS</sequence>
<evidence type="ECO:0000256" key="8">
    <source>
        <dbReference type="SAM" id="Phobius"/>
    </source>
</evidence>
<evidence type="ECO:0000256" key="6">
    <source>
        <dbReference type="ARBA" id="ARBA00022989"/>
    </source>
</evidence>
<organism evidence="10 11">
    <name type="scientific">Puccinia coronata f. sp. avenae</name>
    <dbReference type="NCBI Taxonomy" id="200324"/>
    <lineage>
        <taxon>Eukaryota</taxon>
        <taxon>Fungi</taxon>
        <taxon>Dikarya</taxon>
        <taxon>Basidiomycota</taxon>
        <taxon>Pucciniomycotina</taxon>
        <taxon>Pucciniomycetes</taxon>
        <taxon>Pucciniales</taxon>
        <taxon>Pucciniaceae</taxon>
        <taxon>Puccinia</taxon>
    </lineage>
</organism>
<protein>
    <recommendedName>
        <fullName evidence="13">Glycosylphosphatidylinositol anchor biosynthesis protein 11</fullName>
    </recommendedName>
</protein>
<feature type="transmembrane region" description="Helical" evidence="8">
    <location>
        <begin position="9"/>
        <end position="27"/>
    </location>
</feature>
<dbReference type="Proteomes" id="UP000235392">
    <property type="component" value="Unassembled WGS sequence"/>
</dbReference>
<comment type="caution">
    <text evidence="10">The sequence shown here is derived from an EMBL/GenBank/DDBJ whole genome shotgun (WGS) entry which is preliminary data.</text>
</comment>
<comment type="pathway">
    <text evidence="2">Glycolipid biosynthesis; glycosylphosphatidylinositol-anchor biosynthesis.</text>
</comment>
<dbReference type="UniPathway" id="UPA00196"/>
<accession>A0A2N5SGZ4</accession>
<reference evidence="11 12" key="1">
    <citation type="submission" date="2017-11" db="EMBL/GenBank/DDBJ databases">
        <title>De novo assembly and phasing of dikaryotic genomes from two isolates of Puccinia coronata f. sp. avenae, the causal agent of oat crown rust.</title>
        <authorList>
            <person name="Miller M.E."/>
            <person name="Zhang Y."/>
            <person name="Omidvar V."/>
            <person name="Sperschneider J."/>
            <person name="Schwessinger B."/>
            <person name="Raley C."/>
            <person name="Palmer J.M."/>
            <person name="Garnica D."/>
            <person name="Upadhyaya N."/>
            <person name="Rathjen J."/>
            <person name="Taylor J.M."/>
            <person name="Park R.F."/>
            <person name="Dodds P.N."/>
            <person name="Hirsch C.D."/>
            <person name="Kianian S.F."/>
            <person name="Figueroa M."/>
        </authorList>
    </citation>
    <scope>NUCLEOTIDE SEQUENCE [LARGE SCALE GENOMIC DNA]</scope>
    <source>
        <strain evidence="10">12NC29</strain>
        <strain evidence="9">12SD80</strain>
    </source>
</reference>
<keyword evidence="11" id="KW-1185">Reference proteome</keyword>